<feature type="compositionally biased region" description="Basic and acidic residues" evidence="1">
    <location>
        <begin position="71"/>
        <end position="83"/>
    </location>
</feature>
<evidence type="ECO:0000256" key="2">
    <source>
        <dbReference type="SAM" id="SignalP"/>
    </source>
</evidence>
<dbReference type="AlphaFoldDB" id="A0A1E1MHW1"/>
<name>A0A1E1MHW1_RHYSE</name>
<accession>A0A1E1MHW1</accession>
<evidence type="ECO:0000313" key="3">
    <source>
        <dbReference type="EMBL" id="CZT48656.1"/>
    </source>
</evidence>
<organism evidence="3 4">
    <name type="scientific">Rhynchosporium secalis</name>
    <name type="common">Barley scald fungus</name>
    <dbReference type="NCBI Taxonomy" id="38038"/>
    <lineage>
        <taxon>Eukaryota</taxon>
        <taxon>Fungi</taxon>
        <taxon>Dikarya</taxon>
        <taxon>Ascomycota</taxon>
        <taxon>Pezizomycotina</taxon>
        <taxon>Leotiomycetes</taxon>
        <taxon>Helotiales</taxon>
        <taxon>Ploettnerulaceae</taxon>
        <taxon>Rhynchosporium</taxon>
    </lineage>
</organism>
<feature type="signal peptide" evidence="2">
    <location>
        <begin position="1"/>
        <end position="23"/>
    </location>
</feature>
<feature type="chain" id="PRO_5009448319" evidence="2">
    <location>
        <begin position="24"/>
        <end position="273"/>
    </location>
</feature>
<gene>
    <name evidence="3" type="ORF">RSE6_09386</name>
</gene>
<dbReference type="Proteomes" id="UP000177625">
    <property type="component" value="Unassembled WGS sequence"/>
</dbReference>
<evidence type="ECO:0000313" key="4">
    <source>
        <dbReference type="Proteomes" id="UP000177625"/>
    </source>
</evidence>
<sequence>MLILILNPACFTLPSCLLVSVSAGDVRDVATGVRPRTVTPYLSVCLSVFICGEFEHLVSIHVPGWTRNTSRRPDRIKGQELQELRSGGPEELGKKKQRGKKGKGCPIPVRVRRVSKSRVLMFERMQCRPYILYLFWCPTHPIRQSAKAKRRRSRFPQSGVSLPDIPILLLLVVFTPRLHSLEAPAPFVNDGTTTSPAHDDHMRAVQNMSKTKMFQNNDCCGMHLPPPPPPPMTAARLGLLQHSPLQCWSLLVTVLYYCTYYCAFSPTGISVTL</sequence>
<feature type="region of interest" description="Disordered" evidence="1">
    <location>
        <begin position="69"/>
        <end position="106"/>
    </location>
</feature>
<dbReference type="EMBL" id="FJVC01000345">
    <property type="protein sequence ID" value="CZT48656.1"/>
    <property type="molecule type" value="Genomic_DNA"/>
</dbReference>
<keyword evidence="2" id="KW-0732">Signal</keyword>
<evidence type="ECO:0000256" key="1">
    <source>
        <dbReference type="SAM" id="MobiDB-lite"/>
    </source>
</evidence>
<reference evidence="4" key="1">
    <citation type="submission" date="2016-03" db="EMBL/GenBank/DDBJ databases">
        <authorList>
            <person name="Guldener U."/>
        </authorList>
    </citation>
    <scope>NUCLEOTIDE SEQUENCE [LARGE SCALE GENOMIC DNA]</scope>
</reference>
<protein>
    <submittedName>
        <fullName evidence="3">Uncharacterized protein</fullName>
    </submittedName>
</protein>
<keyword evidence="4" id="KW-1185">Reference proteome</keyword>
<proteinExistence type="predicted"/>